<dbReference type="EMBL" id="JBJVNE010000007">
    <property type="protein sequence ID" value="MFM9647722.1"/>
    <property type="molecule type" value="Genomic_DNA"/>
</dbReference>
<reference evidence="1 2" key="1">
    <citation type="submission" date="2024-12" db="EMBL/GenBank/DDBJ databases">
        <title>Forecasting of Potato common scab and diversities of Pathogenic streptomyces spp. in china.</title>
        <authorList>
            <person name="Handique U."/>
            <person name="Wu J."/>
        </authorList>
    </citation>
    <scope>NUCLEOTIDE SEQUENCE [LARGE SCALE GENOMIC DNA]</scope>
    <source>
        <strain evidence="1 2">ZRIMU1585</strain>
    </source>
</reference>
<evidence type="ECO:0000313" key="2">
    <source>
        <dbReference type="Proteomes" id="UP001631993"/>
    </source>
</evidence>
<dbReference type="Proteomes" id="UP001631993">
    <property type="component" value="Unassembled WGS sequence"/>
</dbReference>
<comment type="caution">
    <text evidence="1">The sequence shown here is derived from an EMBL/GenBank/DDBJ whole genome shotgun (WGS) entry which is preliminary data.</text>
</comment>
<name>A0ABW9IHX8_STRGJ</name>
<accession>A0ABW9IHX8</accession>
<evidence type="ECO:0000313" key="1">
    <source>
        <dbReference type="EMBL" id="MFM9647722.1"/>
    </source>
</evidence>
<evidence type="ECO:0008006" key="3">
    <source>
        <dbReference type="Google" id="ProtNLM"/>
    </source>
</evidence>
<organism evidence="1 2">
    <name type="scientific">Streptomyces galilaeus</name>
    <dbReference type="NCBI Taxonomy" id="33899"/>
    <lineage>
        <taxon>Bacteria</taxon>
        <taxon>Bacillati</taxon>
        <taxon>Actinomycetota</taxon>
        <taxon>Actinomycetes</taxon>
        <taxon>Kitasatosporales</taxon>
        <taxon>Streptomycetaceae</taxon>
        <taxon>Streptomyces</taxon>
    </lineage>
</organism>
<proteinExistence type="predicted"/>
<keyword evidence="2" id="KW-1185">Reference proteome</keyword>
<gene>
    <name evidence="1" type="ORF">ACKI1S_16435</name>
</gene>
<protein>
    <recommendedName>
        <fullName evidence="3">DNA-binding protein</fullName>
    </recommendedName>
</protein>
<sequence length="53" mass="6481">MLSFETIAERMELPKRTLLDNYKSWDIPVVRISDRILRVRERDFEAWLDARTE</sequence>
<dbReference type="RefSeq" id="WP_409097575.1">
    <property type="nucleotide sequence ID" value="NZ_JBJVNE010000007.1"/>
</dbReference>